<evidence type="ECO:0000259" key="6">
    <source>
        <dbReference type="Pfam" id="PF00185"/>
    </source>
</evidence>
<dbReference type="InterPro" id="IPR036901">
    <property type="entry name" value="Asp/Orn_carbamoylTrfase_sf"/>
</dbReference>
<feature type="binding site" evidence="5">
    <location>
        <position position="227"/>
    </location>
    <ligand>
        <name>L-ornithine</name>
        <dbReference type="ChEBI" id="CHEBI:46911"/>
    </ligand>
</feature>
<dbReference type="InterPro" id="IPR024904">
    <property type="entry name" value="OTCase_ArgI"/>
</dbReference>
<evidence type="ECO:0000313" key="8">
    <source>
        <dbReference type="EMBL" id="VFJ13042.1"/>
    </source>
</evidence>
<sequence length="315" mass="35114">MLIGNVLSLRDLSENEILSLLDLSLFLKNQFKELGSNSKYLNGKILGMIFQKPSTRTRLSFETAMLHLGGHAINLSFNDLQLSRGETIEDTARTLSLYVNVLMARVYAHEDIEKLSKAATIPVINGLSDMFHPCQILADLLTILEYKKRLKGLKLTYIGDGNNICNDLLLGCAKLGIDISVSTPVGFEPLDWIVDIARKESIKNDSGILITSNPKEAITNADVVVTDTHVSIGKENEVDSREKLFFPKYQVNGELVRLARKDYIFMHCLPAKRGKEVSSEVIDGPNSVVWTEAENRLHVQKALLMNQLNAKSLDT</sequence>
<feature type="domain" description="Aspartate/ornithine carbamoyltransferase Asp/Orn-binding" evidence="6">
    <location>
        <begin position="151"/>
        <end position="305"/>
    </location>
</feature>
<reference evidence="8 9" key="1">
    <citation type="submission" date="2019-02" db="EMBL/GenBank/DDBJ databases">
        <authorList>
            <person name="Lehtovirta-Morley E L."/>
        </authorList>
    </citation>
    <scope>NUCLEOTIDE SEQUENCE [LARGE SCALE GENOMIC DNA]</scope>
    <source>
        <strain evidence="8">NFRAN1</strain>
    </source>
</reference>
<dbReference type="EMBL" id="LR216287">
    <property type="protein sequence ID" value="VFJ13042.1"/>
    <property type="molecule type" value="Genomic_DNA"/>
</dbReference>
<dbReference type="AlphaFoldDB" id="A0A484I8B4"/>
<dbReference type="NCBIfam" id="TIGR00658">
    <property type="entry name" value="orni_carb_tr"/>
    <property type="match status" value="1"/>
</dbReference>
<dbReference type="GO" id="GO:0019240">
    <property type="term" value="P:citrulline biosynthetic process"/>
    <property type="evidence" value="ECO:0007669"/>
    <property type="project" value="TreeGrafter"/>
</dbReference>
<dbReference type="InterPro" id="IPR006132">
    <property type="entry name" value="Asp/Orn_carbamoyltranf_P-bd"/>
</dbReference>
<protein>
    <recommendedName>
        <fullName evidence="2 5">Ornithine carbamoyltransferase</fullName>
        <shortName evidence="5">OTCase</shortName>
        <ecNumber evidence="2 5">2.1.3.3</ecNumber>
    </recommendedName>
</protein>
<dbReference type="RefSeq" id="WP_134483017.1">
    <property type="nucleotide sequence ID" value="NZ_LR216287.1"/>
</dbReference>
<evidence type="ECO:0000256" key="1">
    <source>
        <dbReference type="ARBA" id="ARBA00007805"/>
    </source>
</evidence>
<dbReference type="PANTHER" id="PTHR45753:SF3">
    <property type="entry name" value="ORNITHINE TRANSCARBAMYLASE, MITOCHONDRIAL"/>
    <property type="match status" value="1"/>
</dbReference>
<evidence type="ECO:0000259" key="7">
    <source>
        <dbReference type="Pfam" id="PF02729"/>
    </source>
</evidence>
<keyword evidence="5" id="KW-0963">Cytoplasm</keyword>
<dbReference type="OrthoDB" id="4696at2157"/>
<dbReference type="InterPro" id="IPR002292">
    <property type="entry name" value="Orn/put_carbamltrans"/>
</dbReference>
<dbReference type="EC" id="2.1.3.3" evidence="2 5"/>
<dbReference type="Pfam" id="PF02729">
    <property type="entry name" value="OTCace_N"/>
    <property type="match status" value="1"/>
</dbReference>
<feature type="binding site" evidence="5">
    <location>
        <begin position="268"/>
        <end position="269"/>
    </location>
    <ligand>
        <name>carbamoyl phosphate</name>
        <dbReference type="ChEBI" id="CHEBI:58228"/>
    </ligand>
</feature>
<dbReference type="InterPro" id="IPR006131">
    <property type="entry name" value="Asp_carbamoyltransf_Asp/Orn-bd"/>
</dbReference>
<evidence type="ECO:0000256" key="4">
    <source>
        <dbReference type="ARBA" id="ARBA00048772"/>
    </source>
</evidence>
<evidence type="ECO:0000313" key="9">
    <source>
        <dbReference type="Proteomes" id="UP000294299"/>
    </source>
</evidence>
<evidence type="ECO:0000256" key="2">
    <source>
        <dbReference type="ARBA" id="ARBA00013007"/>
    </source>
</evidence>
<proteinExistence type="inferred from homology"/>
<dbReference type="HAMAP" id="MF_01109">
    <property type="entry name" value="OTCase"/>
    <property type="match status" value="1"/>
</dbReference>
<dbReference type="GO" id="GO:0016597">
    <property type="term" value="F:amino acid binding"/>
    <property type="evidence" value="ECO:0007669"/>
    <property type="project" value="InterPro"/>
</dbReference>
<dbReference type="Gene3D" id="3.40.50.1370">
    <property type="entry name" value="Aspartate/ornithine carbamoyltransferase"/>
    <property type="match status" value="2"/>
</dbReference>
<dbReference type="NCBIfam" id="NF001986">
    <property type="entry name" value="PRK00779.1"/>
    <property type="match status" value="1"/>
</dbReference>
<comment type="subcellular location">
    <subcellularLocation>
        <location evidence="5">Cytoplasm</location>
    </subcellularLocation>
</comment>
<feature type="binding site" evidence="5">
    <location>
        <position position="105"/>
    </location>
    <ligand>
        <name>carbamoyl phosphate</name>
        <dbReference type="ChEBI" id="CHEBI:58228"/>
    </ligand>
</feature>
<evidence type="ECO:0000256" key="3">
    <source>
        <dbReference type="ARBA" id="ARBA00022679"/>
    </source>
</evidence>
<dbReference type="GeneID" id="39420213"/>
<accession>A0A484I8B4</accession>
<feature type="binding site" evidence="5">
    <location>
        <position position="163"/>
    </location>
    <ligand>
        <name>L-ornithine</name>
        <dbReference type="ChEBI" id="CHEBI:46911"/>
    </ligand>
</feature>
<dbReference type="GO" id="GO:0042450">
    <property type="term" value="P:L-arginine biosynthetic process via ornithine"/>
    <property type="evidence" value="ECO:0007669"/>
    <property type="project" value="UniProtKB-UniRule"/>
</dbReference>
<dbReference type="PRINTS" id="PR00100">
    <property type="entry name" value="AOTCASE"/>
</dbReference>
<evidence type="ECO:0000256" key="5">
    <source>
        <dbReference type="HAMAP-Rule" id="MF_01109"/>
    </source>
</evidence>
<dbReference type="PANTHER" id="PTHR45753">
    <property type="entry name" value="ORNITHINE CARBAMOYLTRANSFERASE, MITOCHONDRIAL"/>
    <property type="match status" value="1"/>
</dbReference>
<organism evidence="8 9">
    <name type="scientific">Candidatus Nitrosocosmicus franklandianus</name>
    <dbReference type="NCBI Taxonomy" id="1798806"/>
    <lineage>
        <taxon>Archaea</taxon>
        <taxon>Nitrososphaerota</taxon>
        <taxon>Nitrososphaeria</taxon>
        <taxon>Nitrososphaerales</taxon>
        <taxon>Nitrososphaeraceae</taxon>
        <taxon>Candidatus Nitrosocosmicus</taxon>
    </lineage>
</organism>
<gene>
    <name evidence="8" type="primary">argF</name>
    <name evidence="8" type="ORF">NFRAN_0720</name>
</gene>
<feature type="binding site" evidence="5">
    <location>
        <position position="81"/>
    </location>
    <ligand>
        <name>carbamoyl phosphate</name>
        <dbReference type="ChEBI" id="CHEBI:58228"/>
    </ligand>
</feature>
<dbReference type="PRINTS" id="PR00102">
    <property type="entry name" value="OTCASE"/>
</dbReference>
<dbReference type="InterPro" id="IPR006130">
    <property type="entry name" value="Asp/Orn_carbamoylTrfase"/>
</dbReference>
<comment type="catalytic activity">
    <reaction evidence="4 5">
        <text>carbamoyl phosphate + L-ornithine = L-citrulline + phosphate + H(+)</text>
        <dbReference type="Rhea" id="RHEA:19513"/>
        <dbReference type="ChEBI" id="CHEBI:15378"/>
        <dbReference type="ChEBI" id="CHEBI:43474"/>
        <dbReference type="ChEBI" id="CHEBI:46911"/>
        <dbReference type="ChEBI" id="CHEBI:57743"/>
        <dbReference type="ChEBI" id="CHEBI:58228"/>
        <dbReference type="EC" id="2.1.3.3"/>
    </reaction>
</comment>
<feature type="binding site" evidence="5">
    <location>
        <position position="296"/>
    </location>
    <ligand>
        <name>carbamoyl phosphate</name>
        <dbReference type="ChEBI" id="CHEBI:58228"/>
    </ligand>
</feature>
<feature type="binding site" evidence="5">
    <location>
        <begin position="231"/>
        <end position="232"/>
    </location>
    <ligand>
        <name>L-ornithine</name>
        <dbReference type="ChEBI" id="CHEBI:46911"/>
    </ligand>
</feature>
<dbReference type="FunFam" id="3.40.50.1370:FF:000008">
    <property type="entry name" value="Ornithine carbamoyltransferase"/>
    <property type="match status" value="1"/>
</dbReference>
<comment type="similarity">
    <text evidence="1 5">Belongs to the aspartate/ornithine carbamoyltransferase superfamily. OTCase family.</text>
</comment>
<dbReference type="KEGG" id="nfn:NFRAN_0720"/>
<feature type="domain" description="Aspartate/ornithine carbamoyltransferase carbamoyl-P binding" evidence="7">
    <location>
        <begin position="5"/>
        <end position="145"/>
    </location>
</feature>
<dbReference type="Proteomes" id="UP000294299">
    <property type="component" value="Chromosome NFRAN"/>
</dbReference>
<dbReference type="GO" id="GO:0004585">
    <property type="term" value="F:ornithine carbamoyltransferase activity"/>
    <property type="evidence" value="ECO:0007669"/>
    <property type="project" value="UniProtKB-UniRule"/>
</dbReference>
<dbReference type="Pfam" id="PF00185">
    <property type="entry name" value="OTCace"/>
    <property type="match status" value="1"/>
</dbReference>
<feature type="binding site" evidence="5">
    <location>
        <begin position="132"/>
        <end position="135"/>
    </location>
    <ligand>
        <name>carbamoyl phosphate</name>
        <dbReference type="ChEBI" id="CHEBI:58228"/>
    </ligand>
</feature>
<keyword evidence="3 5" id="KW-0808">Transferase</keyword>
<feature type="binding site" evidence="5">
    <location>
        <begin position="54"/>
        <end position="57"/>
    </location>
    <ligand>
        <name>carbamoyl phosphate</name>
        <dbReference type="ChEBI" id="CHEBI:58228"/>
    </ligand>
</feature>
<dbReference type="GO" id="GO:0005737">
    <property type="term" value="C:cytoplasm"/>
    <property type="evidence" value="ECO:0007669"/>
    <property type="project" value="UniProtKB-SubCell"/>
</dbReference>
<dbReference type="SUPFAM" id="SSF53671">
    <property type="entry name" value="Aspartate/ornithine carbamoyltransferase"/>
    <property type="match status" value="1"/>
</dbReference>
<name>A0A484I8B4_9ARCH</name>
<keyword evidence="9" id="KW-1185">Reference proteome</keyword>
<dbReference type="PROSITE" id="PS00097">
    <property type="entry name" value="CARBAMOYLTRANSFERASE"/>
    <property type="match status" value="1"/>
</dbReference>